<organism evidence="1">
    <name type="scientific">Rhizophora mucronata</name>
    <name type="common">Asiatic mangrove</name>
    <dbReference type="NCBI Taxonomy" id="61149"/>
    <lineage>
        <taxon>Eukaryota</taxon>
        <taxon>Viridiplantae</taxon>
        <taxon>Streptophyta</taxon>
        <taxon>Embryophyta</taxon>
        <taxon>Tracheophyta</taxon>
        <taxon>Spermatophyta</taxon>
        <taxon>Magnoliopsida</taxon>
        <taxon>eudicotyledons</taxon>
        <taxon>Gunneridae</taxon>
        <taxon>Pentapetalae</taxon>
        <taxon>rosids</taxon>
        <taxon>fabids</taxon>
        <taxon>Malpighiales</taxon>
        <taxon>Rhizophoraceae</taxon>
        <taxon>Rhizophora</taxon>
    </lineage>
</organism>
<reference evidence="1" key="1">
    <citation type="submission" date="2018-02" db="EMBL/GenBank/DDBJ databases">
        <title>Rhizophora mucronata_Transcriptome.</title>
        <authorList>
            <person name="Meera S.P."/>
            <person name="Sreeshan A."/>
            <person name="Augustine A."/>
        </authorList>
    </citation>
    <scope>NUCLEOTIDE SEQUENCE</scope>
    <source>
        <tissue evidence="1">Leaf</tissue>
    </source>
</reference>
<dbReference type="AlphaFoldDB" id="A0A2P2PW55"/>
<accession>A0A2P2PW55</accession>
<proteinExistence type="predicted"/>
<sequence>MTCFYSTPTTPLMMDDCHRLRNQFTTRKDCSIIIDQVGNVASES</sequence>
<protein>
    <submittedName>
        <fullName evidence="1">Uncharacterized protein</fullName>
    </submittedName>
</protein>
<name>A0A2P2PW55_RHIMU</name>
<dbReference type="EMBL" id="GGEC01078389">
    <property type="protein sequence ID" value="MBX58873.1"/>
    <property type="molecule type" value="Transcribed_RNA"/>
</dbReference>
<evidence type="ECO:0000313" key="1">
    <source>
        <dbReference type="EMBL" id="MBX58873.1"/>
    </source>
</evidence>